<evidence type="ECO:0000259" key="5">
    <source>
        <dbReference type="PROSITE" id="PS52004"/>
    </source>
</evidence>
<sequence>MSSPRSSDRPSRRRIGIYGVGVVAPGGRNVQAFEALLQRGATALGPTTRREFGNGLFAVGEPDFSFDDYAAWIAERHGEAYVTRLRAKMANNVQFAVGATIQALQCDPNLERLVREVDDGCHVYVGSGVGDLPESYRAAASLERATRAWNHFWAQPEHCAARKQFDANGAVPTGSEAPPPNPTTFPVDSDARFEARKAWDAYWAARSEVLDTFLKRFAAIEKLDADDENQDKAHMSAMRKRSRAHRALVTEFGCPPPPWTEVSPNLIWNIQNGPAAQITMLLDVHGAAFAPVGACSTFGVALKCGRDAILRGEAKMAIVGTTDPRPDAALVAAFHTARVMPGIPEVNLPFTSLRGTHVSGGSCIWIIGDAEFCEARDLRPIGGYVEAIALSSDAEHIITPSQSGPKRAIARAYAEAGIEPSDVAVIDLHATGTPGDLNELALIDEYVTDKTRITARKGQLGHGMANSGGWELTELALSLSRGTAFPTGVADHALHPRVQRKGSIVMSETPLEGDIGVKLMLGIGGITACIVMRGARQSAG</sequence>
<dbReference type="Pfam" id="PF02801">
    <property type="entry name" value="Ketoacyl-synt_C"/>
    <property type="match status" value="1"/>
</dbReference>
<dbReference type="Pfam" id="PF00109">
    <property type="entry name" value="ketoacyl-synt"/>
    <property type="match status" value="1"/>
</dbReference>
<dbReference type="SUPFAM" id="SSF53901">
    <property type="entry name" value="Thiolase-like"/>
    <property type="match status" value="1"/>
</dbReference>
<name>A0ABZ2LB03_9BACT</name>
<evidence type="ECO:0000256" key="3">
    <source>
        <dbReference type="RuleBase" id="RU003694"/>
    </source>
</evidence>
<dbReference type="InterPro" id="IPR000794">
    <property type="entry name" value="Beta-ketoacyl_synthase"/>
</dbReference>
<reference evidence="6" key="1">
    <citation type="submission" date="2021-12" db="EMBL/GenBank/DDBJ databases">
        <title>Discovery of the Pendulisporaceae a myxobacterial family with distinct sporulation behavior and unique specialized metabolism.</title>
        <authorList>
            <person name="Garcia R."/>
            <person name="Popoff A."/>
            <person name="Bader C.D."/>
            <person name="Loehr J."/>
            <person name="Walesch S."/>
            <person name="Walt C."/>
            <person name="Boldt J."/>
            <person name="Bunk B."/>
            <person name="Haeckl F.J.F.P.J."/>
            <person name="Gunesch A.P."/>
            <person name="Birkelbach J."/>
            <person name="Nuebel U."/>
            <person name="Pietschmann T."/>
            <person name="Bach T."/>
            <person name="Mueller R."/>
        </authorList>
    </citation>
    <scope>NUCLEOTIDE SEQUENCE</scope>
    <source>
        <strain evidence="6">MSr11367</strain>
    </source>
</reference>
<evidence type="ECO:0000313" key="6">
    <source>
        <dbReference type="EMBL" id="WXB08107.1"/>
    </source>
</evidence>
<dbReference type="RefSeq" id="WP_394837782.1">
    <property type="nucleotide sequence ID" value="NZ_CP089929.1"/>
</dbReference>
<gene>
    <name evidence="6" type="ORF">LVJ94_12795</name>
</gene>
<keyword evidence="2 3" id="KW-0808">Transferase</keyword>
<feature type="domain" description="Ketosynthase family 3 (KS3)" evidence="5">
    <location>
        <begin position="12"/>
        <end position="534"/>
    </location>
</feature>
<dbReference type="SMART" id="SM00825">
    <property type="entry name" value="PKS_KS"/>
    <property type="match status" value="1"/>
</dbReference>
<dbReference type="PANTHER" id="PTHR11712:SF336">
    <property type="entry name" value="3-OXOACYL-[ACYL-CARRIER-PROTEIN] SYNTHASE, MITOCHONDRIAL"/>
    <property type="match status" value="1"/>
</dbReference>
<comment type="similarity">
    <text evidence="1 3">Belongs to the thiolase-like superfamily. Beta-ketoacyl-ACP synthases family.</text>
</comment>
<evidence type="ECO:0000256" key="2">
    <source>
        <dbReference type="ARBA" id="ARBA00022679"/>
    </source>
</evidence>
<evidence type="ECO:0000313" key="7">
    <source>
        <dbReference type="Proteomes" id="UP001374803"/>
    </source>
</evidence>
<dbReference type="InterPro" id="IPR014030">
    <property type="entry name" value="Ketoacyl_synth_N"/>
</dbReference>
<protein>
    <submittedName>
        <fullName evidence="6">Beta-ketoacyl synthase</fullName>
    </submittedName>
</protein>
<dbReference type="InterPro" id="IPR014031">
    <property type="entry name" value="Ketoacyl_synth_C"/>
</dbReference>
<dbReference type="EMBL" id="CP089983">
    <property type="protein sequence ID" value="WXB08107.1"/>
    <property type="molecule type" value="Genomic_DNA"/>
</dbReference>
<dbReference type="PROSITE" id="PS52004">
    <property type="entry name" value="KS3_2"/>
    <property type="match status" value="1"/>
</dbReference>
<dbReference type="InterPro" id="IPR020841">
    <property type="entry name" value="PKS_Beta-ketoAc_synthase_dom"/>
</dbReference>
<organism evidence="6 7">
    <name type="scientific">Pendulispora rubella</name>
    <dbReference type="NCBI Taxonomy" id="2741070"/>
    <lineage>
        <taxon>Bacteria</taxon>
        <taxon>Pseudomonadati</taxon>
        <taxon>Myxococcota</taxon>
        <taxon>Myxococcia</taxon>
        <taxon>Myxococcales</taxon>
        <taxon>Sorangiineae</taxon>
        <taxon>Pendulisporaceae</taxon>
        <taxon>Pendulispora</taxon>
    </lineage>
</organism>
<dbReference type="Gene3D" id="3.40.47.10">
    <property type="match status" value="2"/>
</dbReference>
<evidence type="ECO:0000256" key="1">
    <source>
        <dbReference type="ARBA" id="ARBA00008467"/>
    </source>
</evidence>
<keyword evidence="7" id="KW-1185">Reference proteome</keyword>
<accession>A0ABZ2LB03</accession>
<dbReference type="InterPro" id="IPR016039">
    <property type="entry name" value="Thiolase-like"/>
</dbReference>
<feature type="region of interest" description="Disordered" evidence="4">
    <location>
        <begin position="168"/>
        <end position="187"/>
    </location>
</feature>
<proteinExistence type="inferred from homology"/>
<dbReference type="Proteomes" id="UP001374803">
    <property type="component" value="Chromosome"/>
</dbReference>
<evidence type="ECO:0000256" key="4">
    <source>
        <dbReference type="SAM" id="MobiDB-lite"/>
    </source>
</evidence>
<dbReference type="PANTHER" id="PTHR11712">
    <property type="entry name" value="POLYKETIDE SYNTHASE-RELATED"/>
    <property type="match status" value="1"/>
</dbReference>